<reference evidence="2 3" key="1">
    <citation type="journal article" date="2018" name="Cell">
        <title>The Chara Genome: Secondary Complexity and Implications for Plant Terrestrialization.</title>
        <authorList>
            <person name="Nishiyama T."/>
            <person name="Sakayama H."/>
            <person name="Vries J.D."/>
            <person name="Buschmann H."/>
            <person name="Saint-Marcoux D."/>
            <person name="Ullrich K.K."/>
            <person name="Haas F.B."/>
            <person name="Vanderstraeten L."/>
            <person name="Becker D."/>
            <person name="Lang D."/>
            <person name="Vosolsobe S."/>
            <person name="Rombauts S."/>
            <person name="Wilhelmsson P.K.I."/>
            <person name="Janitza P."/>
            <person name="Kern R."/>
            <person name="Heyl A."/>
            <person name="Rumpler F."/>
            <person name="Villalobos L.I.A.C."/>
            <person name="Clay J.M."/>
            <person name="Skokan R."/>
            <person name="Toyoda A."/>
            <person name="Suzuki Y."/>
            <person name="Kagoshima H."/>
            <person name="Schijlen E."/>
            <person name="Tajeshwar N."/>
            <person name="Catarino B."/>
            <person name="Hetherington A.J."/>
            <person name="Saltykova A."/>
            <person name="Bonnot C."/>
            <person name="Breuninger H."/>
            <person name="Symeonidi A."/>
            <person name="Radhakrishnan G.V."/>
            <person name="Van Nieuwerburgh F."/>
            <person name="Deforce D."/>
            <person name="Chang C."/>
            <person name="Karol K.G."/>
            <person name="Hedrich R."/>
            <person name="Ulvskov P."/>
            <person name="Glockner G."/>
            <person name="Delwiche C.F."/>
            <person name="Petrasek J."/>
            <person name="Van de Peer Y."/>
            <person name="Friml J."/>
            <person name="Beilby M."/>
            <person name="Dolan L."/>
            <person name="Kohara Y."/>
            <person name="Sugano S."/>
            <person name="Fujiyama A."/>
            <person name="Delaux P.-M."/>
            <person name="Quint M."/>
            <person name="TheiBen G."/>
            <person name="Hagemann M."/>
            <person name="Harholt J."/>
            <person name="Dunand C."/>
            <person name="Zachgo S."/>
            <person name="Langdale J."/>
            <person name="Maumus F."/>
            <person name="Straeten D.V.D."/>
            <person name="Gould S.B."/>
            <person name="Rensing S.A."/>
        </authorList>
    </citation>
    <scope>NUCLEOTIDE SEQUENCE [LARGE SCALE GENOMIC DNA]</scope>
    <source>
        <strain evidence="2 3">S276</strain>
    </source>
</reference>
<sequence>MRSFHTRIGHTTDRVTRDAEAEAYIGDDEMSRCASWLVEHDACFPDLQEIAGRVMHMWTFASPAARNWAEHERIHTAKRNKLEFRKVAQLVEIATNLKLLGCSERSGGYVLPWGHMATLDEAQPEEYTHPLVDDEDEEEPEPEEWGARPYARAEILLPYDYVPPPPAEPVQALEDQTDTEGGEDLPAGVDKSAKRLYYTYGGGADGFQPRCTAIRDNDDDSIPTTNIGLDRGQRDASGGASGVATGGTSGDALGGASGVLPSGEREREVIGVASVEDGDDDAPLVTRRAHLARQGAGPAAEGLRRSVRLQTLARSTSGGRHEVSDHLHNIRAEAQKPSQHTPTSAPRGYREQMELRTSDFQGLGLGFSSSGVRGRTDGRERVGDDRQYHPMEGGGAESTEELHARMDREEEQRLEQLQREWAGRVAYLAEPQRLRDLETGSAVPHAGGVEHNPDPPVTQEAVPMEGDLGELNGGRRPNAEGDDGVGDAGRLAPAHCAGLGDDEAGDDPAEVGGSMSLVLVLRDPSPVAHEVASQPVEGGGGVDEEGEGGTTHDHHDPVRADMEEGQITPVLLDPDALHSALVEDPFSKGPSGSHGVGVRSPPLYTPLSPLYSGSPASLEREQQRSESIRAAASGARTTPIPPIRPPPPTALHGTPPPVRGSIAGRGHMSSSSSPRLDTQQSDDNATS</sequence>
<dbReference type="EMBL" id="BFEA01000212">
    <property type="protein sequence ID" value="GBG74874.1"/>
    <property type="molecule type" value="Genomic_DNA"/>
</dbReference>
<dbReference type="AlphaFoldDB" id="A0A388KXU2"/>
<accession>A0A388KXU2</accession>
<feature type="compositionally biased region" description="Basic and acidic residues" evidence="1">
    <location>
        <begin position="618"/>
        <end position="627"/>
    </location>
</feature>
<feature type="compositionally biased region" description="Low complexity" evidence="1">
    <location>
        <begin position="600"/>
        <end position="615"/>
    </location>
</feature>
<evidence type="ECO:0000313" key="3">
    <source>
        <dbReference type="Proteomes" id="UP000265515"/>
    </source>
</evidence>
<evidence type="ECO:0008006" key="4">
    <source>
        <dbReference type="Google" id="ProtNLM"/>
    </source>
</evidence>
<dbReference type="Proteomes" id="UP000265515">
    <property type="component" value="Unassembled WGS sequence"/>
</dbReference>
<evidence type="ECO:0000313" key="2">
    <source>
        <dbReference type="EMBL" id="GBG74874.1"/>
    </source>
</evidence>
<feature type="compositionally biased region" description="Acidic residues" evidence="1">
    <location>
        <begin position="500"/>
        <end position="509"/>
    </location>
</feature>
<feature type="region of interest" description="Disordered" evidence="1">
    <location>
        <begin position="359"/>
        <end position="411"/>
    </location>
</feature>
<feature type="region of interest" description="Disordered" evidence="1">
    <location>
        <begin position="465"/>
        <end position="511"/>
    </location>
</feature>
<proteinExistence type="predicted"/>
<feature type="compositionally biased region" description="Gly residues" evidence="1">
    <location>
        <begin position="239"/>
        <end position="257"/>
    </location>
</feature>
<evidence type="ECO:0000256" key="1">
    <source>
        <dbReference type="SAM" id="MobiDB-lite"/>
    </source>
</evidence>
<feature type="compositionally biased region" description="Polar residues" evidence="1">
    <location>
        <begin position="668"/>
        <end position="687"/>
    </location>
</feature>
<protein>
    <recommendedName>
        <fullName evidence="4">HAT C-terminal dimerisation domain-containing protein</fullName>
    </recommendedName>
</protein>
<dbReference type="Gramene" id="GBG74874">
    <property type="protein sequence ID" value="GBG74874"/>
    <property type="gene ID" value="CBR_g19387"/>
</dbReference>
<feature type="region of interest" description="Disordered" evidence="1">
    <location>
        <begin position="211"/>
        <end position="264"/>
    </location>
</feature>
<keyword evidence="3" id="KW-1185">Reference proteome</keyword>
<feature type="compositionally biased region" description="Pro residues" evidence="1">
    <location>
        <begin position="639"/>
        <end position="658"/>
    </location>
</feature>
<feature type="compositionally biased region" description="Basic and acidic residues" evidence="1">
    <location>
        <begin position="374"/>
        <end position="389"/>
    </location>
</feature>
<organism evidence="2 3">
    <name type="scientific">Chara braunii</name>
    <name type="common">Braun's stonewort</name>
    <dbReference type="NCBI Taxonomy" id="69332"/>
    <lineage>
        <taxon>Eukaryota</taxon>
        <taxon>Viridiplantae</taxon>
        <taxon>Streptophyta</taxon>
        <taxon>Charophyceae</taxon>
        <taxon>Charales</taxon>
        <taxon>Characeae</taxon>
        <taxon>Chara</taxon>
    </lineage>
</organism>
<comment type="caution">
    <text evidence="2">The sequence shown here is derived from an EMBL/GenBank/DDBJ whole genome shotgun (WGS) entry which is preliminary data.</text>
</comment>
<name>A0A388KXU2_CHABU</name>
<feature type="region of interest" description="Disordered" evidence="1">
    <location>
        <begin position="159"/>
        <end position="190"/>
    </location>
</feature>
<gene>
    <name evidence="2" type="ORF">CBR_g19387</name>
</gene>
<feature type="region of interest" description="Disordered" evidence="1">
    <location>
        <begin position="526"/>
        <end position="687"/>
    </location>
</feature>
<feature type="compositionally biased region" description="Low complexity" evidence="1">
    <location>
        <begin position="359"/>
        <end position="371"/>
    </location>
</feature>
<feature type="compositionally biased region" description="Basic and acidic residues" evidence="1">
    <location>
        <begin position="400"/>
        <end position="411"/>
    </location>
</feature>
<feature type="compositionally biased region" description="Basic and acidic residues" evidence="1">
    <location>
        <begin position="550"/>
        <end position="562"/>
    </location>
</feature>